<keyword evidence="1" id="KW-0175">Coiled coil</keyword>
<feature type="coiled-coil region" evidence="1">
    <location>
        <begin position="7"/>
        <end position="34"/>
    </location>
</feature>
<name>A0A2W5UZM7_9CORY</name>
<evidence type="ECO:0000313" key="3">
    <source>
        <dbReference type="EMBL" id="PZR03211.1"/>
    </source>
</evidence>
<protein>
    <submittedName>
        <fullName evidence="3">Uncharacterized protein</fullName>
    </submittedName>
</protein>
<evidence type="ECO:0000313" key="4">
    <source>
        <dbReference type="Proteomes" id="UP000249432"/>
    </source>
</evidence>
<feature type="compositionally biased region" description="Basic and acidic residues" evidence="2">
    <location>
        <begin position="112"/>
        <end position="124"/>
    </location>
</feature>
<dbReference type="Proteomes" id="UP000249432">
    <property type="component" value="Unassembled WGS sequence"/>
</dbReference>
<reference evidence="3 4" key="1">
    <citation type="submission" date="2017-08" db="EMBL/GenBank/DDBJ databases">
        <title>Infants hospitalized years apart are colonized by the same room-sourced microbial strains.</title>
        <authorList>
            <person name="Brooks B."/>
            <person name="Olm M.R."/>
            <person name="Firek B.A."/>
            <person name="Baker R."/>
            <person name="Thomas B.C."/>
            <person name="Morowitz M.J."/>
            <person name="Banfield J.F."/>
        </authorList>
    </citation>
    <scope>NUCLEOTIDE SEQUENCE [LARGE SCALE GENOMIC DNA]</scope>
    <source>
        <strain evidence="3">S2_003_000_R1_3</strain>
    </source>
</reference>
<proteinExistence type="predicted"/>
<accession>A0A2W5UZM7</accession>
<evidence type="ECO:0000256" key="2">
    <source>
        <dbReference type="SAM" id="MobiDB-lite"/>
    </source>
</evidence>
<gene>
    <name evidence="3" type="ORF">DI525_10805</name>
</gene>
<comment type="caution">
    <text evidence="3">The sequence shown here is derived from an EMBL/GenBank/DDBJ whole genome shotgun (WGS) entry which is preliminary data.</text>
</comment>
<feature type="region of interest" description="Disordered" evidence="2">
    <location>
        <begin position="102"/>
        <end position="124"/>
    </location>
</feature>
<evidence type="ECO:0000256" key="1">
    <source>
        <dbReference type="SAM" id="Coils"/>
    </source>
</evidence>
<dbReference type="AlphaFoldDB" id="A0A2W5UZM7"/>
<dbReference type="EMBL" id="QFRA01000052">
    <property type="protein sequence ID" value="PZR03211.1"/>
    <property type="molecule type" value="Genomic_DNA"/>
</dbReference>
<organism evidence="3 4">
    <name type="scientific">Corynebacterium kroppenstedtii</name>
    <dbReference type="NCBI Taxonomy" id="161879"/>
    <lineage>
        <taxon>Bacteria</taxon>
        <taxon>Bacillati</taxon>
        <taxon>Actinomycetota</taxon>
        <taxon>Actinomycetes</taxon>
        <taxon>Mycobacteriales</taxon>
        <taxon>Corynebacteriaceae</taxon>
        <taxon>Corynebacterium</taxon>
    </lineage>
</organism>
<sequence length="124" mass="14187">MVVEVNRGEVRALLEQMERDLEASKQLHAKVAQRHKELIQDLADIRLICTTVCDQLIENGVVDGLSDLSADEALQLILDNKQKRLEQEKAEEKWKQQCHVAHLRTTASEPAQHPKKDDDWGLEL</sequence>